<feature type="transmembrane region" description="Helical" evidence="6">
    <location>
        <begin position="173"/>
        <end position="195"/>
    </location>
</feature>
<keyword evidence="4 6" id="KW-1133">Transmembrane helix</keyword>
<evidence type="ECO:0000256" key="5">
    <source>
        <dbReference type="ARBA" id="ARBA00023136"/>
    </source>
</evidence>
<feature type="domain" description="EamA" evidence="7">
    <location>
        <begin position="175"/>
        <end position="314"/>
    </location>
</feature>
<organism evidence="8 9">
    <name type="scientific">Fluviispira multicolorata</name>
    <dbReference type="NCBI Taxonomy" id="2654512"/>
    <lineage>
        <taxon>Bacteria</taxon>
        <taxon>Pseudomonadati</taxon>
        <taxon>Bdellovibrionota</taxon>
        <taxon>Oligoflexia</taxon>
        <taxon>Silvanigrellales</taxon>
        <taxon>Silvanigrellaceae</taxon>
        <taxon>Fluviispira</taxon>
    </lineage>
</organism>
<sequence length="336" mass="37833">MHYISDIFSRAFKSFLNALEKSERLVIMQNFILFITCTLIWGGNYFATKYQYGVVASEYSVLFRLLIAFVLFLILNGMFKNTKKKLSFSDHSTLALFGTFSFSVNYILFYYAAGYLISSYIVIIFSVKSIISPILFSIIKRQKLSRNLIAGALISIVGVVFLLKDSFQNAHLSFYGIILALLGTVLTSIGDVFSMKNVEKDIPPIQANMWGLFYSILIMTFYTSIFIPQKITVISTVGSSYYLSLLYLAVFASFLAWLCFLNLIKRIGAANASYMVTLFPAVGIILSILFENLNITGNLIFGLCLQLIGSFIAFYRQIINSIQKFSTKKATIANVE</sequence>
<feature type="transmembrane region" description="Helical" evidence="6">
    <location>
        <begin position="91"/>
        <end position="111"/>
    </location>
</feature>
<feature type="transmembrane region" description="Helical" evidence="6">
    <location>
        <begin position="148"/>
        <end position="167"/>
    </location>
</feature>
<evidence type="ECO:0000256" key="6">
    <source>
        <dbReference type="SAM" id="Phobius"/>
    </source>
</evidence>
<dbReference type="AlphaFoldDB" id="A0A833JF09"/>
<dbReference type="InterPro" id="IPR037185">
    <property type="entry name" value="EmrE-like"/>
</dbReference>
<dbReference type="GO" id="GO:0016020">
    <property type="term" value="C:membrane"/>
    <property type="evidence" value="ECO:0007669"/>
    <property type="project" value="UniProtKB-SubCell"/>
</dbReference>
<gene>
    <name evidence="8" type="ORF">GCL57_01930</name>
</gene>
<evidence type="ECO:0000313" key="9">
    <source>
        <dbReference type="Proteomes" id="UP000442694"/>
    </source>
</evidence>
<comment type="similarity">
    <text evidence="2">Belongs to the EamA transporter family.</text>
</comment>
<evidence type="ECO:0000256" key="2">
    <source>
        <dbReference type="ARBA" id="ARBA00007362"/>
    </source>
</evidence>
<feature type="transmembrane region" description="Helical" evidence="6">
    <location>
        <begin position="272"/>
        <end position="290"/>
    </location>
</feature>
<proteinExistence type="inferred from homology"/>
<keyword evidence="3 6" id="KW-0812">Transmembrane</keyword>
<feature type="transmembrane region" description="Helical" evidence="6">
    <location>
        <begin position="239"/>
        <end position="260"/>
    </location>
</feature>
<keyword evidence="9" id="KW-1185">Reference proteome</keyword>
<name>A0A833JF09_9BACT</name>
<dbReference type="Pfam" id="PF00892">
    <property type="entry name" value="EamA"/>
    <property type="match status" value="2"/>
</dbReference>
<feature type="transmembrane region" description="Helical" evidence="6">
    <location>
        <begin position="207"/>
        <end position="227"/>
    </location>
</feature>
<comment type="subcellular location">
    <subcellularLocation>
        <location evidence="1">Membrane</location>
        <topology evidence="1">Multi-pass membrane protein</topology>
    </subcellularLocation>
</comment>
<protein>
    <submittedName>
        <fullName evidence="8">EamA family transporter</fullName>
    </submittedName>
</protein>
<reference evidence="8 9" key="1">
    <citation type="submission" date="2019-10" db="EMBL/GenBank/DDBJ databases">
        <title>New genus of Silvanigrellaceae.</title>
        <authorList>
            <person name="Pitt A."/>
            <person name="Hahn M.W."/>
        </authorList>
    </citation>
    <scope>NUCLEOTIDE SEQUENCE [LARGE SCALE GENOMIC DNA]</scope>
    <source>
        <strain evidence="8 9">33A1-SZDP</strain>
    </source>
</reference>
<dbReference type="InterPro" id="IPR000620">
    <property type="entry name" value="EamA_dom"/>
</dbReference>
<evidence type="ECO:0000256" key="1">
    <source>
        <dbReference type="ARBA" id="ARBA00004141"/>
    </source>
</evidence>
<feature type="transmembrane region" description="Helical" evidence="6">
    <location>
        <begin position="25"/>
        <end position="47"/>
    </location>
</feature>
<accession>A0A833JF09</accession>
<evidence type="ECO:0000256" key="4">
    <source>
        <dbReference type="ARBA" id="ARBA00022989"/>
    </source>
</evidence>
<dbReference type="SUPFAM" id="SSF103481">
    <property type="entry name" value="Multidrug resistance efflux transporter EmrE"/>
    <property type="match status" value="2"/>
</dbReference>
<dbReference type="PANTHER" id="PTHR32322:SF2">
    <property type="entry name" value="EAMA DOMAIN-CONTAINING PROTEIN"/>
    <property type="match status" value="1"/>
</dbReference>
<feature type="transmembrane region" description="Helical" evidence="6">
    <location>
        <begin position="296"/>
        <end position="315"/>
    </location>
</feature>
<comment type="caution">
    <text evidence="8">The sequence shown here is derived from an EMBL/GenBank/DDBJ whole genome shotgun (WGS) entry which is preliminary data.</text>
</comment>
<keyword evidence="5 6" id="KW-0472">Membrane</keyword>
<evidence type="ECO:0000259" key="7">
    <source>
        <dbReference type="Pfam" id="PF00892"/>
    </source>
</evidence>
<evidence type="ECO:0000313" key="8">
    <source>
        <dbReference type="EMBL" id="KAB8033486.1"/>
    </source>
</evidence>
<evidence type="ECO:0000256" key="3">
    <source>
        <dbReference type="ARBA" id="ARBA00022692"/>
    </source>
</evidence>
<dbReference type="InterPro" id="IPR050638">
    <property type="entry name" value="AA-Vitamin_Transporters"/>
</dbReference>
<feature type="domain" description="EamA" evidence="7">
    <location>
        <begin position="32"/>
        <end position="163"/>
    </location>
</feature>
<dbReference type="PANTHER" id="PTHR32322">
    <property type="entry name" value="INNER MEMBRANE TRANSPORTER"/>
    <property type="match status" value="1"/>
</dbReference>
<feature type="transmembrane region" description="Helical" evidence="6">
    <location>
        <begin position="117"/>
        <end position="136"/>
    </location>
</feature>
<dbReference type="EMBL" id="WFLN01000004">
    <property type="protein sequence ID" value="KAB8033486.1"/>
    <property type="molecule type" value="Genomic_DNA"/>
</dbReference>
<dbReference type="Proteomes" id="UP000442694">
    <property type="component" value="Unassembled WGS sequence"/>
</dbReference>
<feature type="transmembrane region" description="Helical" evidence="6">
    <location>
        <begin position="59"/>
        <end position="79"/>
    </location>
</feature>